<sequence>MVNNEAVTFYHALVRASSPESYVFAPLLDLSKDDIKNLANTFRSKKRLGIGGGWKVKKSWLIRQS</sequence>
<dbReference type="AlphaFoldDB" id="A0A0F9TMB0"/>
<protein>
    <submittedName>
        <fullName evidence="1">Uncharacterized protein</fullName>
    </submittedName>
</protein>
<gene>
    <name evidence="1" type="ORF">LCGC14_0329720</name>
</gene>
<comment type="caution">
    <text evidence="1">The sequence shown here is derived from an EMBL/GenBank/DDBJ whole genome shotgun (WGS) entry which is preliminary data.</text>
</comment>
<organism evidence="1">
    <name type="scientific">marine sediment metagenome</name>
    <dbReference type="NCBI Taxonomy" id="412755"/>
    <lineage>
        <taxon>unclassified sequences</taxon>
        <taxon>metagenomes</taxon>
        <taxon>ecological metagenomes</taxon>
    </lineage>
</organism>
<proteinExistence type="predicted"/>
<accession>A0A0F9TMB0</accession>
<evidence type="ECO:0000313" key="1">
    <source>
        <dbReference type="EMBL" id="KKN80379.1"/>
    </source>
</evidence>
<dbReference type="EMBL" id="LAZR01000231">
    <property type="protein sequence ID" value="KKN80379.1"/>
    <property type="molecule type" value="Genomic_DNA"/>
</dbReference>
<reference evidence="1" key="1">
    <citation type="journal article" date="2015" name="Nature">
        <title>Complex archaea that bridge the gap between prokaryotes and eukaryotes.</title>
        <authorList>
            <person name="Spang A."/>
            <person name="Saw J.H."/>
            <person name="Jorgensen S.L."/>
            <person name="Zaremba-Niedzwiedzka K."/>
            <person name="Martijn J."/>
            <person name="Lind A.E."/>
            <person name="van Eijk R."/>
            <person name="Schleper C."/>
            <person name="Guy L."/>
            <person name="Ettema T.J."/>
        </authorList>
    </citation>
    <scope>NUCLEOTIDE SEQUENCE</scope>
</reference>
<name>A0A0F9TMB0_9ZZZZ</name>